<dbReference type="AlphaFoldDB" id="I4DC30"/>
<organism evidence="1 2">
    <name type="scientific">Desulfosporosinus acidiphilus (strain DSM 22704 / JCM 16185 / SJ4)</name>
    <dbReference type="NCBI Taxonomy" id="646529"/>
    <lineage>
        <taxon>Bacteria</taxon>
        <taxon>Bacillati</taxon>
        <taxon>Bacillota</taxon>
        <taxon>Clostridia</taxon>
        <taxon>Eubacteriales</taxon>
        <taxon>Desulfitobacteriaceae</taxon>
        <taxon>Desulfosporosinus</taxon>
    </lineage>
</organism>
<name>I4DC30_DESAJ</name>
<reference evidence="1 2" key="1">
    <citation type="journal article" date="2012" name="J. Bacteriol.">
        <title>Complete genome sequences of Desulfosporosinus orientis DSM765T, Desulfosporosinus youngiae DSM17734T, Desulfosporosinus meridiei DSM13257T, and Desulfosporosinus acidiphilus DSM22704T.</title>
        <authorList>
            <person name="Pester M."/>
            <person name="Brambilla E."/>
            <person name="Alazard D."/>
            <person name="Rattei T."/>
            <person name="Weinmaier T."/>
            <person name="Han J."/>
            <person name="Lucas S."/>
            <person name="Lapidus A."/>
            <person name="Cheng J.F."/>
            <person name="Goodwin L."/>
            <person name="Pitluck S."/>
            <person name="Peters L."/>
            <person name="Ovchinnikova G."/>
            <person name="Teshima H."/>
            <person name="Detter J.C."/>
            <person name="Han C.S."/>
            <person name="Tapia R."/>
            <person name="Land M.L."/>
            <person name="Hauser L."/>
            <person name="Kyrpides N.C."/>
            <person name="Ivanova N.N."/>
            <person name="Pagani I."/>
            <person name="Huntmann M."/>
            <person name="Wei C.L."/>
            <person name="Davenport K.W."/>
            <person name="Daligault H."/>
            <person name="Chain P.S."/>
            <person name="Chen A."/>
            <person name="Mavromatis K."/>
            <person name="Markowitz V."/>
            <person name="Szeto E."/>
            <person name="Mikhailova N."/>
            <person name="Pati A."/>
            <person name="Wagner M."/>
            <person name="Woyke T."/>
            <person name="Ollivier B."/>
            <person name="Klenk H.P."/>
            <person name="Spring S."/>
            <person name="Loy A."/>
        </authorList>
    </citation>
    <scope>NUCLEOTIDE SEQUENCE [LARGE SCALE GENOMIC DNA]</scope>
    <source>
        <strain evidence="2">DSM 22704 / JCM 16185 / SJ4</strain>
    </source>
</reference>
<keyword evidence="2" id="KW-1185">Reference proteome</keyword>
<dbReference type="Proteomes" id="UP000002892">
    <property type="component" value="Chromosome"/>
</dbReference>
<dbReference type="HOGENOM" id="CLU_2805398_0_0_9"/>
<evidence type="ECO:0000313" key="2">
    <source>
        <dbReference type="Proteomes" id="UP000002892"/>
    </source>
</evidence>
<proteinExistence type="predicted"/>
<dbReference type="KEGG" id="dai:Desaci_4513"/>
<sequence>MLQINIMYKLAFFCQIHSALGGWGVIRSKGRNFCTRKEGKTCALLNICFSAGFSINSFDYETRSEYG</sequence>
<gene>
    <name evidence="1" type="ordered locus">Desaci_4513</name>
</gene>
<dbReference type="STRING" id="646529.Desaci_4513"/>
<evidence type="ECO:0000313" key="1">
    <source>
        <dbReference type="EMBL" id="AFM43354.1"/>
    </source>
</evidence>
<protein>
    <submittedName>
        <fullName evidence="1">Uncharacterized protein</fullName>
    </submittedName>
</protein>
<dbReference type="EMBL" id="CP003639">
    <property type="protein sequence ID" value="AFM43354.1"/>
    <property type="molecule type" value="Genomic_DNA"/>
</dbReference>
<accession>I4DC30</accession>